<accession>A0A5D0NLH4</accession>
<proteinExistence type="predicted"/>
<evidence type="ECO:0000256" key="1">
    <source>
        <dbReference type="SAM" id="Phobius"/>
    </source>
</evidence>
<organism evidence="2 3">
    <name type="scientific">Actinomadura chibensis</name>
    <dbReference type="NCBI Taxonomy" id="392828"/>
    <lineage>
        <taxon>Bacteria</taxon>
        <taxon>Bacillati</taxon>
        <taxon>Actinomycetota</taxon>
        <taxon>Actinomycetes</taxon>
        <taxon>Streptosporangiales</taxon>
        <taxon>Thermomonosporaceae</taxon>
        <taxon>Actinomadura</taxon>
    </lineage>
</organism>
<keyword evidence="1" id="KW-1133">Transmembrane helix</keyword>
<dbReference type="Proteomes" id="UP000323380">
    <property type="component" value="Unassembled WGS sequence"/>
</dbReference>
<protein>
    <submittedName>
        <fullName evidence="2">Uncharacterized protein</fullName>
    </submittedName>
</protein>
<sequence length="119" mass="12558">MALIAALSALGLVIALTVRDHKLLGPGGTGAAVMMWAAAPLLLLIKLKWYGWSAEKTLWSAAALLAWAVLCGTGRPGLLLSTLFMDEPNVPQRLILRSFIGQAVFVVGIIAFALVDAFA</sequence>
<evidence type="ECO:0000313" key="2">
    <source>
        <dbReference type="EMBL" id="TYB44984.1"/>
    </source>
</evidence>
<reference evidence="2 3" key="1">
    <citation type="submission" date="2019-08" db="EMBL/GenBank/DDBJ databases">
        <title>Actinomadura sp. nov. CYP1-5 isolated from mountain soil.</title>
        <authorList>
            <person name="Songsumanus A."/>
            <person name="Kuncharoen N."/>
            <person name="Kudo T."/>
            <person name="Yuki M."/>
            <person name="Igarashi Y."/>
            <person name="Tanasupawat S."/>
        </authorList>
    </citation>
    <scope>NUCLEOTIDE SEQUENCE [LARGE SCALE GENOMIC DNA]</scope>
    <source>
        <strain evidence="2 3">JCM 14158</strain>
    </source>
</reference>
<feature type="transmembrane region" description="Helical" evidence="1">
    <location>
        <begin position="57"/>
        <end position="75"/>
    </location>
</feature>
<feature type="transmembrane region" description="Helical" evidence="1">
    <location>
        <begin position="25"/>
        <end position="45"/>
    </location>
</feature>
<gene>
    <name evidence="2" type="ORF">FXF69_22940</name>
</gene>
<dbReference type="RefSeq" id="WP_067902749.1">
    <property type="nucleotide sequence ID" value="NZ_VSFG01000004.1"/>
</dbReference>
<comment type="caution">
    <text evidence="2">The sequence shown here is derived from an EMBL/GenBank/DDBJ whole genome shotgun (WGS) entry which is preliminary data.</text>
</comment>
<evidence type="ECO:0000313" key="3">
    <source>
        <dbReference type="Proteomes" id="UP000323380"/>
    </source>
</evidence>
<feature type="transmembrane region" description="Helical" evidence="1">
    <location>
        <begin position="95"/>
        <end position="115"/>
    </location>
</feature>
<dbReference type="EMBL" id="VSFG01000004">
    <property type="protein sequence ID" value="TYB44984.1"/>
    <property type="molecule type" value="Genomic_DNA"/>
</dbReference>
<keyword evidence="3" id="KW-1185">Reference proteome</keyword>
<name>A0A5D0NLH4_9ACTN</name>
<keyword evidence="1" id="KW-0812">Transmembrane</keyword>
<dbReference type="AlphaFoldDB" id="A0A5D0NLH4"/>
<keyword evidence="1" id="KW-0472">Membrane</keyword>